<gene>
    <name evidence="3" type="ORF">JTE90_000534</name>
</gene>
<name>A0AAV6VVA1_9ARAC</name>
<keyword evidence="2" id="KW-1133">Transmembrane helix</keyword>
<evidence type="ECO:0000313" key="4">
    <source>
        <dbReference type="Proteomes" id="UP000827092"/>
    </source>
</evidence>
<evidence type="ECO:0000256" key="2">
    <source>
        <dbReference type="SAM" id="Phobius"/>
    </source>
</evidence>
<evidence type="ECO:0000256" key="1">
    <source>
        <dbReference type="SAM" id="MobiDB-lite"/>
    </source>
</evidence>
<proteinExistence type="predicted"/>
<protein>
    <submittedName>
        <fullName evidence="3">Uncharacterized protein</fullName>
    </submittedName>
</protein>
<organism evidence="3 4">
    <name type="scientific">Oedothorax gibbosus</name>
    <dbReference type="NCBI Taxonomy" id="931172"/>
    <lineage>
        <taxon>Eukaryota</taxon>
        <taxon>Metazoa</taxon>
        <taxon>Ecdysozoa</taxon>
        <taxon>Arthropoda</taxon>
        <taxon>Chelicerata</taxon>
        <taxon>Arachnida</taxon>
        <taxon>Araneae</taxon>
        <taxon>Araneomorphae</taxon>
        <taxon>Entelegynae</taxon>
        <taxon>Araneoidea</taxon>
        <taxon>Linyphiidae</taxon>
        <taxon>Erigoninae</taxon>
        <taxon>Oedothorax</taxon>
    </lineage>
</organism>
<feature type="compositionally biased region" description="Basic and acidic residues" evidence="1">
    <location>
        <begin position="51"/>
        <end position="72"/>
    </location>
</feature>
<feature type="region of interest" description="Disordered" evidence="1">
    <location>
        <begin position="17"/>
        <end position="72"/>
    </location>
</feature>
<comment type="caution">
    <text evidence="3">The sequence shown here is derived from an EMBL/GenBank/DDBJ whole genome shotgun (WGS) entry which is preliminary data.</text>
</comment>
<dbReference type="Proteomes" id="UP000827092">
    <property type="component" value="Unassembled WGS sequence"/>
</dbReference>
<feature type="transmembrane region" description="Helical" evidence="2">
    <location>
        <begin position="97"/>
        <end position="124"/>
    </location>
</feature>
<keyword evidence="2" id="KW-0812">Transmembrane</keyword>
<sequence length="272" mass="31350">MNESKLLRRTRANWGEDHVCAKPRAQHSPTASLQMADEKDANENSEDKEDSAEQDKKEEQPEPESKESKNIRERLRYHAENIQQAISRMEYNRTKRFYFCTVPGLLRLLQFVLALICICTFGYYCTDYEEIDNMIPPYCLATTRELYFMICCYHSLLGSLTIILAGNLSSFSNAALLSSLYPFLFNAFQSFFLFISSISLMQFYRVSADKISDIMPEGSSTKIGISFLGFVLACLHVASAFYDIFLFIHFLRGFRSEQKALLNEQQELLQKS</sequence>
<dbReference type="EMBL" id="JAFNEN010000015">
    <property type="protein sequence ID" value="KAG8200452.1"/>
    <property type="molecule type" value="Genomic_DNA"/>
</dbReference>
<reference evidence="3 4" key="1">
    <citation type="journal article" date="2022" name="Nat. Ecol. Evol.">
        <title>A masculinizing supergene underlies an exaggerated male reproductive morph in a spider.</title>
        <authorList>
            <person name="Hendrickx F."/>
            <person name="De Corte Z."/>
            <person name="Sonet G."/>
            <person name="Van Belleghem S.M."/>
            <person name="Kostlbacher S."/>
            <person name="Vangestel C."/>
        </authorList>
    </citation>
    <scope>NUCLEOTIDE SEQUENCE [LARGE SCALE GENOMIC DNA]</scope>
    <source>
        <strain evidence="3">W744_W776</strain>
    </source>
</reference>
<dbReference type="AlphaFoldDB" id="A0AAV6VVA1"/>
<accession>A0AAV6VVA1</accession>
<feature type="transmembrane region" description="Helical" evidence="2">
    <location>
        <begin position="146"/>
        <end position="168"/>
    </location>
</feature>
<keyword evidence="2" id="KW-0472">Membrane</keyword>
<feature type="transmembrane region" description="Helical" evidence="2">
    <location>
        <begin position="180"/>
        <end position="204"/>
    </location>
</feature>
<feature type="transmembrane region" description="Helical" evidence="2">
    <location>
        <begin position="224"/>
        <end position="251"/>
    </location>
</feature>
<keyword evidence="4" id="KW-1185">Reference proteome</keyword>
<evidence type="ECO:0000313" key="3">
    <source>
        <dbReference type="EMBL" id="KAG8200452.1"/>
    </source>
</evidence>